<sequence>MDEVLFDSRGVRVTTRNVVVHGRTWSLEHVRGVTVLLQPSTNLFLRAQALLTGALLLVQVLMQGPLATFVREGGPGGGAIRMAALMGYAALSWRVVHFERTYIWLHTRFSSQVVYRGRSSTRARALAQALREVLRQQATNDAREDAASGAA</sequence>
<accession>A0A3A8IQ75</accession>
<gene>
    <name evidence="1" type="ORF">D7V88_20965</name>
</gene>
<dbReference type="Proteomes" id="UP000268094">
    <property type="component" value="Unassembled WGS sequence"/>
</dbReference>
<protein>
    <submittedName>
        <fullName evidence="1">Uncharacterized protein</fullName>
    </submittedName>
</protein>
<organism evidence="1 2">
    <name type="scientific">Corallococcus terminator</name>
    <dbReference type="NCBI Taxonomy" id="2316733"/>
    <lineage>
        <taxon>Bacteria</taxon>
        <taxon>Pseudomonadati</taxon>
        <taxon>Myxococcota</taxon>
        <taxon>Myxococcia</taxon>
        <taxon>Myxococcales</taxon>
        <taxon>Cystobacterineae</taxon>
        <taxon>Myxococcaceae</taxon>
        <taxon>Corallococcus</taxon>
    </lineage>
</organism>
<name>A0A3A8IQ75_9BACT</name>
<evidence type="ECO:0000313" key="1">
    <source>
        <dbReference type="EMBL" id="RKG84908.1"/>
    </source>
</evidence>
<evidence type="ECO:0000313" key="2">
    <source>
        <dbReference type="Proteomes" id="UP000268094"/>
    </source>
</evidence>
<comment type="caution">
    <text evidence="1">The sequence shown here is derived from an EMBL/GenBank/DDBJ whole genome shotgun (WGS) entry which is preliminary data.</text>
</comment>
<reference evidence="2" key="1">
    <citation type="submission" date="2018-09" db="EMBL/GenBank/DDBJ databases">
        <authorList>
            <person name="Livingstone P.G."/>
            <person name="Whitworth D.E."/>
        </authorList>
    </citation>
    <scope>NUCLEOTIDE SEQUENCE [LARGE SCALE GENOMIC DNA]</scope>
    <source>
        <strain evidence="2">CA054A</strain>
    </source>
</reference>
<proteinExistence type="predicted"/>
<keyword evidence="2" id="KW-1185">Reference proteome</keyword>
<dbReference type="EMBL" id="RAVZ01000145">
    <property type="protein sequence ID" value="RKG84908.1"/>
    <property type="molecule type" value="Genomic_DNA"/>
</dbReference>
<dbReference type="AlphaFoldDB" id="A0A3A8IQ75"/>